<sequence length="168" mass="19701">MGNEDEFVECEAARKRVLALCYNIRHALMGDREIEFIDNGMDEEKKRRLSILAPDKNVYLKIYVLWSEMLFITIALNEFLELYNSSIAQVRMLQAAVAGCLKQTVSENVYARMLNIMNGRYVYVNGYIAQYLDILNNQFLKMKKENRVKNLSNIAKRIAERGREYREL</sequence>
<accession>A0A7G6E6X4</accession>
<dbReference type="InterPro" id="IPR054199">
    <property type="entry name" value="DUF6904"/>
</dbReference>
<dbReference type="Proteomes" id="UP000515847">
    <property type="component" value="Chromosome"/>
</dbReference>
<name>A0A7G6E6X4_THEFR</name>
<gene>
    <name evidence="1" type="ORF">BR63_17115</name>
</gene>
<keyword evidence="2" id="KW-1185">Reference proteome</keyword>
<dbReference type="AlphaFoldDB" id="A0A7G6E6X4"/>
<organism evidence="1 2">
    <name type="scientific">Thermanaerosceptrum fracticalcis</name>
    <dbReference type="NCBI Taxonomy" id="1712410"/>
    <lineage>
        <taxon>Bacteria</taxon>
        <taxon>Bacillati</taxon>
        <taxon>Bacillota</taxon>
        <taxon>Clostridia</taxon>
        <taxon>Eubacteriales</taxon>
        <taxon>Peptococcaceae</taxon>
        <taxon>Thermanaerosceptrum</taxon>
    </lineage>
</organism>
<dbReference type="KEGG" id="tfr:BR63_17115"/>
<dbReference type="EMBL" id="CP045798">
    <property type="protein sequence ID" value="QNB47828.1"/>
    <property type="molecule type" value="Genomic_DNA"/>
</dbReference>
<reference evidence="1 2" key="1">
    <citation type="journal article" date="2019" name="Front. Microbiol.">
        <title>Thermoanaerosceptrum fracticalcis gen. nov. sp. nov., a Novel Fumarate-Fermenting Microorganism From a Deep Fractured Carbonate Aquifer of the US Great Basin.</title>
        <authorList>
            <person name="Hamilton-Brehm S.D."/>
            <person name="Stewart L.E."/>
            <person name="Zavarin M."/>
            <person name="Caldwell M."/>
            <person name="Lawson P.A."/>
            <person name="Onstott T.C."/>
            <person name="Grzymski J."/>
            <person name="Neveux I."/>
            <person name="Lollar B.S."/>
            <person name="Russell C.E."/>
            <person name="Moser D.P."/>
        </authorList>
    </citation>
    <scope>NUCLEOTIDE SEQUENCE [LARGE SCALE GENOMIC DNA]</scope>
    <source>
        <strain evidence="1 2">DRI-13</strain>
    </source>
</reference>
<evidence type="ECO:0000313" key="1">
    <source>
        <dbReference type="EMBL" id="QNB47828.1"/>
    </source>
</evidence>
<dbReference type="OrthoDB" id="1999450at2"/>
<evidence type="ECO:0000313" key="2">
    <source>
        <dbReference type="Proteomes" id="UP000515847"/>
    </source>
</evidence>
<dbReference type="Pfam" id="PF21845">
    <property type="entry name" value="DUF6904"/>
    <property type="match status" value="1"/>
</dbReference>
<proteinExistence type="predicted"/>
<protein>
    <submittedName>
        <fullName evidence="1">Uncharacterized protein</fullName>
    </submittedName>
</protein>